<evidence type="ECO:0000256" key="1">
    <source>
        <dbReference type="SAM" id="MobiDB-lite"/>
    </source>
</evidence>
<feature type="compositionally biased region" description="Pro residues" evidence="1">
    <location>
        <begin position="37"/>
        <end position="50"/>
    </location>
</feature>
<dbReference type="EMBL" id="BKCJ010430097">
    <property type="protein sequence ID" value="GFA47256.1"/>
    <property type="molecule type" value="Genomic_DNA"/>
</dbReference>
<gene>
    <name evidence="2" type="ORF">Tci_619228</name>
</gene>
<feature type="compositionally biased region" description="Low complexity" evidence="1">
    <location>
        <begin position="21"/>
        <end position="31"/>
    </location>
</feature>
<dbReference type="AlphaFoldDB" id="A0A699JMZ5"/>
<comment type="caution">
    <text evidence="2">The sequence shown here is derived from an EMBL/GenBank/DDBJ whole genome shotgun (WGS) entry which is preliminary data.</text>
</comment>
<sequence>DAVKVEEDKDDEVSVAPTPPSSITATTSSPPKQEPIHSPPQAQPAQPSSPPQQQATQTIDTSESSMTLLNTRIHPNRGKIAKLDADKDVTLVDVDTIVGMDADTQGRMEEDVTAAKEVNATEPTVFDDEELTMAQTLIKMKAEKQRILDKQMAKRLQDEEIEQADVRPIFEREYNHVQTFLKSDRDEEPTKKRAAKEILLQESFKKLRAKVKVSGTRTYWRMIKVGGITQAFQSFEYMLKDFDREDLDALWRIKKRKKDYPLLNQVMTLMLSSRLQVEEDSEVTRDLVMKIFLKANQPKSKSLDTSYN</sequence>
<protein>
    <submittedName>
        <fullName evidence="2">Uncharacterized protein</fullName>
    </submittedName>
</protein>
<reference evidence="2" key="1">
    <citation type="journal article" date="2019" name="Sci. Rep.">
        <title>Draft genome of Tanacetum cinerariifolium, the natural source of mosquito coil.</title>
        <authorList>
            <person name="Yamashiro T."/>
            <person name="Shiraishi A."/>
            <person name="Satake H."/>
            <person name="Nakayama K."/>
        </authorList>
    </citation>
    <scope>NUCLEOTIDE SEQUENCE</scope>
</reference>
<proteinExistence type="predicted"/>
<accession>A0A699JMZ5</accession>
<organism evidence="2">
    <name type="scientific">Tanacetum cinerariifolium</name>
    <name type="common">Dalmatian daisy</name>
    <name type="synonym">Chrysanthemum cinerariifolium</name>
    <dbReference type="NCBI Taxonomy" id="118510"/>
    <lineage>
        <taxon>Eukaryota</taxon>
        <taxon>Viridiplantae</taxon>
        <taxon>Streptophyta</taxon>
        <taxon>Embryophyta</taxon>
        <taxon>Tracheophyta</taxon>
        <taxon>Spermatophyta</taxon>
        <taxon>Magnoliopsida</taxon>
        <taxon>eudicotyledons</taxon>
        <taxon>Gunneridae</taxon>
        <taxon>Pentapetalae</taxon>
        <taxon>asterids</taxon>
        <taxon>campanulids</taxon>
        <taxon>Asterales</taxon>
        <taxon>Asteraceae</taxon>
        <taxon>Asteroideae</taxon>
        <taxon>Anthemideae</taxon>
        <taxon>Anthemidinae</taxon>
        <taxon>Tanacetum</taxon>
    </lineage>
</organism>
<feature type="non-terminal residue" evidence="2">
    <location>
        <position position="1"/>
    </location>
</feature>
<evidence type="ECO:0000313" key="2">
    <source>
        <dbReference type="EMBL" id="GFA47256.1"/>
    </source>
</evidence>
<name>A0A699JMZ5_TANCI</name>
<feature type="region of interest" description="Disordered" evidence="1">
    <location>
        <begin position="1"/>
        <end position="63"/>
    </location>
</feature>